<organism evidence="1 2">
    <name type="scientific">Streptomyces niphimycinicus</name>
    <dbReference type="NCBI Taxonomy" id="2842201"/>
    <lineage>
        <taxon>Bacteria</taxon>
        <taxon>Bacillati</taxon>
        <taxon>Actinomycetota</taxon>
        <taxon>Actinomycetes</taxon>
        <taxon>Kitasatosporales</taxon>
        <taxon>Streptomycetaceae</taxon>
        <taxon>Streptomyces</taxon>
    </lineage>
</organism>
<dbReference type="RefSeq" id="WP_216345298.1">
    <property type="nucleotide sequence ID" value="NZ_JAHLEM010000426.1"/>
</dbReference>
<dbReference type="Proteomes" id="UP000720508">
    <property type="component" value="Unassembled WGS sequence"/>
</dbReference>
<comment type="caution">
    <text evidence="1">The sequence shown here is derived from an EMBL/GenBank/DDBJ whole genome shotgun (WGS) entry which is preliminary data.</text>
</comment>
<keyword evidence="2" id="KW-1185">Reference proteome</keyword>
<dbReference type="EMBL" id="JAHLEM010000426">
    <property type="protein sequence ID" value="MBU3868437.1"/>
    <property type="molecule type" value="Genomic_DNA"/>
</dbReference>
<reference evidence="1 2" key="1">
    <citation type="submission" date="2021-06" db="EMBL/GenBank/DDBJ databases">
        <authorList>
            <person name="Pan X."/>
        </authorList>
    </citation>
    <scope>NUCLEOTIDE SEQUENCE [LARGE SCALE GENOMIC DNA]</scope>
    <source>
        <strain evidence="1 2">4503</strain>
    </source>
</reference>
<protein>
    <submittedName>
        <fullName evidence="1">Uncharacterized protein</fullName>
    </submittedName>
</protein>
<proteinExistence type="predicted"/>
<accession>A0ABS6CNC5</accession>
<evidence type="ECO:0000313" key="2">
    <source>
        <dbReference type="Proteomes" id="UP000720508"/>
    </source>
</evidence>
<gene>
    <name evidence="1" type="ORF">KN815_31635</name>
</gene>
<evidence type="ECO:0000313" key="1">
    <source>
        <dbReference type="EMBL" id="MBU3868437.1"/>
    </source>
</evidence>
<name>A0ABS6CNC5_9ACTN</name>
<sequence length="106" mass="10335">MAAATLGGLLAGAGGLAGGCGVASALPPRGVLVAFKAGELGALGVGRGLEFDEAVGDFHAVDDGPVIPHAPRLGFVPGEGLFRVQPPLILPARRTVAERPSGGGTS</sequence>